<proteinExistence type="predicted"/>
<accession>A0A0F9K7H8</accession>
<comment type="caution">
    <text evidence="1">The sequence shown here is derived from an EMBL/GenBank/DDBJ whole genome shotgun (WGS) entry which is preliminary data.</text>
</comment>
<organism evidence="1">
    <name type="scientific">marine sediment metagenome</name>
    <dbReference type="NCBI Taxonomy" id="412755"/>
    <lineage>
        <taxon>unclassified sequences</taxon>
        <taxon>metagenomes</taxon>
        <taxon>ecological metagenomes</taxon>
    </lineage>
</organism>
<gene>
    <name evidence="1" type="ORF">LCGC14_1670110</name>
</gene>
<protein>
    <submittedName>
        <fullName evidence="1">Uncharacterized protein</fullName>
    </submittedName>
</protein>
<evidence type="ECO:0000313" key="1">
    <source>
        <dbReference type="EMBL" id="KKM18003.1"/>
    </source>
</evidence>
<sequence length="66" mass="7551">MDEAGREKTLREWCDRLPDDHRVNIEFNKLRETIGLLNSMILSGEQHSETSEKVVAEAVNILKGKV</sequence>
<reference evidence="1" key="1">
    <citation type="journal article" date="2015" name="Nature">
        <title>Complex archaea that bridge the gap between prokaryotes and eukaryotes.</title>
        <authorList>
            <person name="Spang A."/>
            <person name="Saw J.H."/>
            <person name="Jorgensen S.L."/>
            <person name="Zaremba-Niedzwiedzka K."/>
            <person name="Martijn J."/>
            <person name="Lind A.E."/>
            <person name="van Eijk R."/>
            <person name="Schleper C."/>
            <person name="Guy L."/>
            <person name="Ettema T.J."/>
        </authorList>
    </citation>
    <scope>NUCLEOTIDE SEQUENCE</scope>
</reference>
<dbReference type="EMBL" id="LAZR01014325">
    <property type="protein sequence ID" value="KKM18003.1"/>
    <property type="molecule type" value="Genomic_DNA"/>
</dbReference>
<dbReference type="AlphaFoldDB" id="A0A0F9K7H8"/>
<name>A0A0F9K7H8_9ZZZZ</name>